<proteinExistence type="predicted"/>
<dbReference type="PATRIC" id="fig|317.174.peg.932"/>
<evidence type="ECO:0000313" key="1">
    <source>
        <dbReference type="EMBL" id="KFE54029.1"/>
    </source>
</evidence>
<dbReference type="RefSeq" id="WP_047572497.1">
    <property type="nucleotide sequence ID" value="NZ_JPQT01000063.1"/>
</dbReference>
<sequence length="287" mass="33251">MNNENNLALASHTVLEIEDVDDLTKSRINQKEIKRCSREFNCDSKAIMLFKRERNPCVSDYELISCHFLSDEKLDLHLDKLGIGSRIETKGHSKWLFHRSIETVIGPNGKFQRPGITELYFLENFSQFFAKVVDYDTLAVFDIEGYTPKRRDNLLYKAPLQNEAMVYISDILEKTKPYYQKLELPIVELMDNAGILSQSMTLISHEKSSEIFRGIYQTKKPHLIVAIHSANKSRAKYLIHLDTLSLEIIGVYQPQIKNTDQRNFFAVFDAEDKEFREHNGIIAITNK</sequence>
<reference evidence="1 2" key="1">
    <citation type="submission" date="2014-07" db="EMBL/GenBank/DDBJ databases">
        <title>Draft Genome Sequences of Environmental Pseudomonas syringae strains.</title>
        <authorList>
            <person name="Baltrus D.A."/>
            <person name="Berge O."/>
            <person name="Morris C."/>
        </authorList>
    </citation>
    <scope>NUCLEOTIDE SEQUENCE [LARGE SCALE GENOMIC DNA]</scope>
    <source>
        <strain evidence="1 2">CEB003</strain>
    </source>
</reference>
<dbReference type="Proteomes" id="UP000028643">
    <property type="component" value="Unassembled WGS sequence"/>
</dbReference>
<name>A0A085VF16_PSESX</name>
<dbReference type="EMBL" id="JPQT01000063">
    <property type="protein sequence ID" value="KFE54029.1"/>
    <property type="molecule type" value="Genomic_DNA"/>
</dbReference>
<accession>A0A085VF16</accession>
<organism evidence="1 2">
    <name type="scientific">Pseudomonas syringae</name>
    <dbReference type="NCBI Taxonomy" id="317"/>
    <lineage>
        <taxon>Bacteria</taxon>
        <taxon>Pseudomonadati</taxon>
        <taxon>Pseudomonadota</taxon>
        <taxon>Gammaproteobacteria</taxon>
        <taxon>Pseudomonadales</taxon>
        <taxon>Pseudomonadaceae</taxon>
        <taxon>Pseudomonas</taxon>
    </lineage>
</organism>
<comment type="caution">
    <text evidence="1">The sequence shown here is derived from an EMBL/GenBank/DDBJ whole genome shotgun (WGS) entry which is preliminary data.</text>
</comment>
<gene>
    <name evidence="1" type="ORF">IV02_04585</name>
</gene>
<protein>
    <submittedName>
        <fullName evidence="1">Uncharacterized protein</fullName>
    </submittedName>
</protein>
<dbReference type="AlphaFoldDB" id="A0A085VF16"/>
<evidence type="ECO:0000313" key="2">
    <source>
        <dbReference type="Proteomes" id="UP000028643"/>
    </source>
</evidence>